<dbReference type="GO" id="GO:0032543">
    <property type="term" value="P:mitochondrial translation"/>
    <property type="evidence" value="ECO:0007669"/>
    <property type="project" value="UniProtKB-UniRule"/>
</dbReference>
<feature type="binding site" evidence="5">
    <location>
        <begin position="110"/>
        <end position="114"/>
    </location>
    <ligand>
        <name>GTP</name>
        <dbReference type="ChEBI" id="CHEBI:37565"/>
    </ligand>
</feature>
<accession>A0A6A7C455</accession>
<protein>
    <recommendedName>
        <fullName evidence="5">Ribosome-releasing factor 2, mitochondrial</fullName>
        <shortName evidence="5">RRF2mt</shortName>
    </recommendedName>
    <alternativeName>
        <fullName evidence="5">Elongation factor G 2, mitochondrial</fullName>
        <shortName evidence="5">EF-G2mt</shortName>
        <shortName evidence="5">mEF-G 2</shortName>
    </alternativeName>
</protein>
<dbReference type="PANTHER" id="PTHR43261">
    <property type="entry name" value="TRANSLATION ELONGATION FACTOR G-RELATED"/>
    <property type="match status" value="1"/>
</dbReference>
<dbReference type="InterPro" id="IPR031157">
    <property type="entry name" value="G_TR_CS"/>
</dbReference>
<dbReference type="Gene3D" id="3.30.70.240">
    <property type="match status" value="2"/>
</dbReference>
<comment type="similarity">
    <text evidence="5">Belongs to the TRAFAC class translation factor GTPase superfamily. Classic translation factor GTPase family. EF-G/EF-2 subfamily.</text>
</comment>
<dbReference type="InterPro" id="IPR053905">
    <property type="entry name" value="EF-G-like_DII"/>
</dbReference>
<dbReference type="Proteomes" id="UP000799421">
    <property type="component" value="Unassembled WGS sequence"/>
</dbReference>
<dbReference type="PROSITE" id="PS00301">
    <property type="entry name" value="G_TR_1"/>
    <property type="match status" value="1"/>
</dbReference>
<evidence type="ECO:0000256" key="3">
    <source>
        <dbReference type="ARBA" id="ARBA00023128"/>
    </source>
</evidence>
<dbReference type="Gene3D" id="3.30.230.10">
    <property type="match status" value="2"/>
</dbReference>
<keyword evidence="7" id="KW-0378">Hydrolase</keyword>
<dbReference type="Pfam" id="PF14492">
    <property type="entry name" value="EFG_III"/>
    <property type="match status" value="1"/>
</dbReference>
<dbReference type="InterPro" id="IPR027417">
    <property type="entry name" value="P-loop_NTPase"/>
</dbReference>
<dbReference type="EMBL" id="MU005966">
    <property type="protein sequence ID" value="KAF2862366.1"/>
    <property type="molecule type" value="Genomic_DNA"/>
</dbReference>
<dbReference type="InterPro" id="IPR005225">
    <property type="entry name" value="Small_GTP-bd"/>
</dbReference>
<dbReference type="NCBIfam" id="TIGR00231">
    <property type="entry name" value="small_GTP"/>
    <property type="match status" value="1"/>
</dbReference>
<comment type="subcellular location">
    <subcellularLocation>
        <location evidence="5">Mitochondrion</location>
    </subcellularLocation>
</comment>
<dbReference type="OrthoDB" id="198619at2759"/>
<dbReference type="SUPFAM" id="SSF50447">
    <property type="entry name" value="Translation proteins"/>
    <property type="match status" value="1"/>
</dbReference>
<dbReference type="FunFam" id="3.40.50.300:FF:000514">
    <property type="entry name" value="Ribosome-releasing factor 2, mitochondrial"/>
    <property type="match status" value="1"/>
</dbReference>
<dbReference type="FunFam" id="2.40.30.10:FF:000106">
    <property type="entry name" value="Ribosome-releasing factor 2, mitochondrial"/>
    <property type="match status" value="1"/>
</dbReference>
<dbReference type="GO" id="GO:0005759">
    <property type="term" value="C:mitochondrial matrix"/>
    <property type="evidence" value="ECO:0007669"/>
    <property type="project" value="UniProtKB-ARBA"/>
</dbReference>
<dbReference type="HAMAP" id="MF_03059">
    <property type="entry name" value="mEF_G_2"/>
    <property type="match status" value="1"/>
</dbReference>
<dbReference type="Gene3D" id="3.40.50.300">
    <property type="entry name" value="P-loop containing nucleotide triphosphate hydrolases"/>
    <property type="match status" value="1"/>
</dbReference>
<dbReference type="AlphaFoldDB" id="A0A6A7C455"/>
<dbReference type="PANTHER" id="PTHR43261:SF1">
    <property type="entry name" value="RIBOSOME-RELEASING FACTOR 2, MITOCHONDRIAL"/>
    <property type="match status" value="1"/>
</dbReference>
<dbReference type="Pfam" id="PF22042">
    <property type="entry name" value="EF-G_D2"/>
    <property type="match status" value="1"/>
</dbReference>
<dbReference type="SMART" id="SM00838">
    <property type="entry name" value="EFG_C"/>
    <property type="match status" value="1"/>
</dbReference>
<evidence type="ECO:0000256" key="2">
    <source>
        <dbReference type="ARBA" id="ARBA00022917"/>
    </source>
</evidence>
<dbReference type="CDD" id="cd16262">
    <property type="entry name" value="EFG_III"/>
    <property type="match status" value="1"/>
</dbReference>
<dbReference type="FunFam" id="3.30.70.870:FF:000007">
    <property type="entry name" value="Ribosome-releasing factor 2, mitochondrial"/>
    <property type="match status" value="1"/>
</dbReference>
<organism evidence="7 8">
    <name type="scientific">Piedraia hortae CBS 480.64</name>
    <dbReference type="NCBI Taxonomy" id="1314780"/>
    <lineage>
        <taxon>Eukaryota</taxon>
        <taxon>Fungi</taxon>
        <taxon>Dikarya</taxon>
        <taxon>Ascomycota</taxon>
        <taxon>Pezizomycotina</taxon>
        <taxon>Dothideomycetes</taxon>
        <taxon>Dothideomycetidae</taxon>
        <taxon>Capnodiales</taxon>
        <taxon>Piedraiaceae</taxon>
        <taxon>Piedraia</taxon>
    </lineage>
</organism>
<dbReference type="Pfam" id="PF00679">
    <property type="entry name" value="EFG_C"/>
    <property type="match status" value="1"/>
</dbReference>
<gene>
    <name evidence="5" type="primary">MEF2</name>
    <name evidence="7" type="ORF">K470DRAFT_213019</name>
</gene>
<name>A0A6A7C455_9PEZI</name>
<comment type="function">
    <text evidence="5">Mitochondrial GTPase that mediates the disassembly of ribosomes from messenger RNA at the termination of mitochondrial protein biosynthesis. Not involved in the GTP-dependent ribosomal translocation step during translation elongation.</text>
</comment>
<dbReference type="Gene3D" id="2.40.30.10">
    <property type="entry name" value="Translation factors"/>
    <property type="match status" value="1"/>
</dbReference>
<dbReference type="SUPFAM" id="SSF52540">
    <property type="entry name" value="P-loop containing nucleoside triphosphate hydrolases"/>
    <property type="match status" value="1"/>
</dbReference>
<dbReference type="Gene3D" id="3.30.70.870">
    <property type="entry name" value="Elongation Factor G (Translational Gtpase), domain 3"/>
    <property type="match status" value="1"/>
</dbReference>
<dbReference type="SUPFAM" id="SSF54980">
    <property type="entry name" value="EF-G C-terminal domain-like"/>
    <property type="match status" value="2"/>
</dbReference>
<dbReference type="InterPro" id="IPR014721">
    <property type="entry name" value="Ribsml_uS5_D2-typ_fold_subgr"/>
</dbReference>
<feature type="binding site" evidence="5">
    <location>
        <begin position="33"/>
        <end position="40"/>
    </location>
    <ligand>
        <name>GTP</name>
        <dbReference type="ChEBI" id="CHEBI:37565"/>
    </ligand>
</feature>
<feature type="domain" description="Tr-type G" evidence="6">
    <location>
        <begin position="24"/>
        <end position="326"/>
    </location>
</feature>
<reference evidence="7" key="1">
    <citation type="journal article" date="2020" name="Stud. Mycol.">
        <title>101 Dothideomycetes genomes: a test case for predicting lifestyles and emergence of pathogens.</title>
        <authorList>
            <person name="Haridas S."/>
            <person name="Albert R."/>
            <person name="Binder M."/>
            <person name="Bloem J."/>
            <person name="Labutti K."/>
            <person name="Salamov A."/>
            <person name="Andreopoulos B."/>
            <person name="Baker S."/>
            <person name="Barry K."/>
            <person name="Bills G."/>
            <person name="Bluhm B."/>
            <person name="Cannon C."/>
            <person name="Castanera R."/>
            <person name="Culley D."/>
            <person name="Daum C."/>
            <person name="Ezra D."/>
            <person name="Gonzalez J."/>
            <person name="Henrissat B."/>
            <person name="Kuo A."/>
            <person name="Liang C."/>
            <person name="Lipzen A."/>
            <person name="Lutzoni F."/>
            <person name="Magnuson J."/>
            <person name="Mondo S."/>
            <person name="Nolan M."/>
            <person name="Ohm R."/>
            <person name="Pangilinan J."/>
            <person name="Park H.-J."/>
            <person name="Ramirez L."/>
            <person name="Alfaro M."/>
            <person name="Sun H."/>
            <person name="Tritt A."/>
            <person name="Yoshinaga Y."/>
            <person name="Zwiers L.-H."/>
            <person name="Turgeon B."/>
            <person name="Goodwin S."/>
            <person name="Spatafora J."/>
            <person name="Crous P."/>
            <person name="Grigoriev I."/>
        </authorList>
    </citation>
    <scope>NUCLEOTIDE SEQUENCE</scope>
    <source>
        <strain evidence="7">CBS 480.64</strain>
    </source>
</reference>
<keyword evidence="8" id="KW-1185">Reference proteome</keyword>
<evidence type="ECO:0000313" key="7">
    <source>
        <dbReference type="EMBL" id="KAF2862366.1"/>
    </source>
</evidence>
<proteinExistence type="inferred from homology"/>
<dbReference type="InterPro" id="IPR009000">
    <property type="entry name" value="Transl_B-barrel_sf"/>
</dbReference>
<dbReference type="PROSITE" id="PS51722">
    <property type="entry name" value="G_TR_2"/>
    <property type="match status" value="1"/>
</dbReference>
<dbReference type="GO" id="GO:0003924">
    <property type="term" value="F:GTPase activity"/>
    <property type="evidence" value="ECO:0007669"/>
    <property type="project" value="UniProtKB-UniRule"/>
</dbReference>
<keyword evidence="4 5" id="KW-0342">GTP-binding</keyword>
<dbReference type="CDD" id="cd03713">
    <property type="entry name" value="EFG_mtEFG_C"/>
    <property type="match status" value="1"/>
</dbReference>
<dbReference type="InterPro" id="IPR035647">
    <property type="entry name" value="EFG_III/V"/>
</dbReference>
<feature type="binding site" evidence="5">
    <location>
        <begin position="164"/>
        <end position="167"/>
    </location>
    <ligand>
        <name>GTP</name>
        <dbReference type="ChEBI" id="CHEBI:37565"/>
    </ligand>
</feature>
<sequence length="810" mass="88102">MLGRWRRSGQLWRIGVRWNSSATERTRNIGIIAHIDAGKTTTTERMLYYSGYTRRIGDVDEGSTVTDFLPAERARGITIQSAAISFPWPPAAMSEPSLRSHIPHNINLIDTPGHADFTFEVWRSLRVLDGAVCILDGVAGVEAQTEKVWAQASAYFIPRLIYINKLDRDGAAFGHTVKEIGARLRVWPAVCGIPWWGPSGKLLGVADVVNLQALRYPESGDGKEYQTFDQNAINDSSLIEELKTARLALMELLAEHDDEMASLYLDFLEDDKNPLNIPASEIWESLRRCTLQNPQVVAPVFAGASFRNVGVQPLLNAVVDLLPSPAERPSPEVTLGQESQTDLVTLLSGKAISKHKKPLSLALISACALAFKLVQDARRGIWVYVRVYSGTLARNTLLFNTALRGSERAQRLLKVFANDAVDVDSIPSGQIGVIPGLKFARTGDTLLSYSGSKPTGAVETLQLRPINIPPPVFFVSIEPNSLSDEKSVREALGLLLREDPSLHVTTDEESGQILLSGMGELHLEIARDRLSEFKVRAHVGSVEIGYREAITQSSGWVEASYNRSAAAIFCSASVEPYDPSAGAEQLPDRNGAIITLSTPEGTPEPTEESAEQFQEFLRNGVLAALSHSPIHGYPLHSTLVRISLDTMKLPSSPPPPPSIAAAARLATHAAMRASSETAVLMEPVMDVVVSTDEASLGPVTHDLTAARGAVILSLDADAAERPFTSQTSNEVAVENIYAPPDPFAGGGYDTNGVVCGTAMKQIQARVPLKEMVGYLKHLRSLTKGRGTFTMEFDRFERMDSRRQKSVLGGA</sequence>
<evidence type="ECO:0000256" key="5">
    <source>
        <dbReference type="HAMAP-Rule" id="MF_03059"/>
    </source>
</evidence>
<dbReference type="GO" id="GO:0005525">
    <property type="term" value="F:GTP binding"/>
    <property type="evidence" value="ECO:0007669"/>
    <property type="project" value="UniProtKB-UniRule"/>
</dbReference>
<dbReference type="GO" id="GO:0032790">
    <property type="term" value="P:ribosome disassembly"/>
    <property type="evidence" value="ECO:0007669"/>
    <property type="project" value="UniProtKB-UniRule"/>
</dbReference>
<keyword evidence="1 5" id="KW-0547">Nucleotide-binding</keyword>
<dbReference type="InterPro" id="IPR000640">
    <property type="entry name" value="EFG_V-like"/>
</dbReference>
<keyword evidence="3 5" id="KW-0496">Mitochondrion</keyword>
<dbReference type="InterPro" id="IPR041095">
    <property type="entry name" value="EFG_II"/>
</dbReference>
<evidence type="ECO:0000259" key="6">
    <source>
        <dbReference type="PROSITE" id="PS51722"/>
    </source>
</evidence>
<dbReference type="PRINTS" id="PR00315">
    <property type="entry name" value="ELONGATNFCT"/>
</dbReference>
<dbReference type="InterPro" id="IPR030851">
    <property type="entry name" value="EFG2"/>
</dbReference>
<keyword evidence="2 5" id="KW-0648">Protein biosynthesis</keyword>
<dbReference type="InterPro" id="IPR035649">
    <property type="entry name" value="EFG_V"/>
</dbReference>
<evidence type="ECO:0000313" key="8">
    <source>
        <dbReference type="Proteomes" id="UP000799421"/>
    </source>
</evidence>
<evidence type="ECO:0000256" key="4">
    <source>
        <dbReference type="ARBA" id="ARBA00023134"/>
    </source>
</evidence>
<dbReference type="InterPro" id="IPR009022">
    <property type="entry name" value="EFG_III"/>
</dbReference>
<evidence type="ECO:0000256" key="1">
    <source>
        <dbReference type="ARBA" id="ARBA00022741"/>
    </source>
</evidence>
<dbReference type="InterPro" id="IPR000795">
    <property type="entry name" value="T_Tr_GTP-bd_dom"/>
</dbReference>
<dbReference type="CDD" id="cd01886">
    <property type="entry name" value="EF-G"/>
    <property type="match status" value="1"/>
</dbReference>
<dbReference type="Pfam" id="PF00009">
    <property type="entry name" value="GTP_EFTU"/>
    <property type="match status" value="1"/>
</dbReference>